<dbReference type="OrthoDB" id="1447715at2"/>
<gene>
    <name evidence="2" type="ORF">C8N25_102149</name>
</gene>
<reference evidence="2 3" key="1">
    <citation type="submission" date="2018-08" db="EMBL/GenBank/DDBJ databases">
        <title>Genomic Encyclopedia of Archaeal and Bacterial Type Strains, Phase II (KMG-II): from individual species to whole genera.</title>
        <authorList>
            <person name="Goeker M."/>
        </authorList>
    </citation>
    <scope>NUCLEOTIDE SEQUENCE [LARGE SCALE GENOMIC DNA]</scope>
    <source>
        <strain evidence="2 3">DSM 15986</strain>
    </source>
</reference>
<proteinExistence type="predicted"/>
<dbReference type="RefSeq" id="WP_086541628.1">
    <property type="nucleotide sequence ID" value="NZ_MSSW01000030.1"/>
</dbReference>
<protein>
    <submittedName>
        <fullName evidence="2">Uncharacterized protein</fullName>
    </submittedName>
</protein>
<keyword evidence="3" id="KW-1185">Reference proteome</keyword>
<sequence length="114" mass="13088">MKYYLTLSLLLFFFLQSCQEDNIPLNHLEFYWDQTGCADPWNSNSNNSNEEIQQAVENYLKEEGIRNAKVTSITNDGFQQVCFACFCTTGRRINVTVPTNQKGKMIALGFKESL</sequence>
<feature type="chain" id="PRO_5017674567" evidence="1">
    <location>
        <begin position="20"/>
        <end position="114"/>
    </location>
</feature>
<comment type="caution">
    <text evidence="2">The sequence shown here is derived from an EMBL/GenBank/DDBJ whole genome shotgun (WGS) entry which is preliminary data.</text>
</comment>
<evidence type="ECO:0000313" key="3">
    <source>
        <dbReference type="Proteomes" id="UP000256405"/>
    </source>
</evidence>
<evidence type="ECO:0000256" key="1">
    <source>
        <dbReference type="SAM" id="SignalP"/>
    </source>
</evidence>
<dbReference type="EMBL" id="QUNF01000002">
    <property type="protein sequence ID" value="REG92746.1"/>
    <property type="molecule type" value="Genomic_DNA"/>
</dbReference>
<dbReference type="Proteomes" id="UP000256405">
    <property type="component" value="Unassembled WGS sequence"/>
</dbReference>
<evidence type="ECO:0000313" key="2">
    <source>
        <dbReference type="EMBL" id="REG92746.1"/>
    </source>
</evidence>
<keyword evidence="1" id="KW-0732">Signal</keyword>
<dbReference type="AlphaFoldDB" id="A0A3E0E6X9"/>
<accession>A0A3E0E6X9</accession>
<feature type="signal peptide" evidence="1">
    <location>
        <begin position="1"/>
        <end position="19"/>
    </location>
</feature>
<dbReference type="PROSITE" id="PS51257">
    <property type="entry name" value="PROKAR_LIPOPROTEIN"/>
    <property type="match status" value="1"/>
</dbReference>
<name>A0A3E0E6X9_9BACT</name>
<organism evidence="2 3">
    <name type="scientific">Algoriphagus antarcticus</name>
    <dbReference type="NCBI Taxonomy" id="238540"/>
    <lineage>
        <taxon>Bacteria</taxon>
        <taxon>Pseudomonadati</taxon>
        <taxon>Bacteroidota</taxon>
        <taxon>Cytophagia</taxon>
        <taxon>Cytophagales</taxon>
        <taxon>Cyclobacteriaceae</taxon>
        <taxon>Algoriphagus</taxon>
    </lineage>
</organism>